<gene>
    <name evidence="10" type="ORF">yc1106_04209</name>
</gene>
<feature type="transmembrane region" description="Helical" evidence="9">
    <location>
        <begin position="92"/>
        <end position="110"/>
    </location>
</feature>
<evidence type="ECO:0000256" key="7">
    <source>
        <dbReference type="ARBA" id="ARBA00023136"/>
    </source>
</evidence>
<accession>A0A9Q8Z771</accession>
<keyword evidence="5" id="KW-0256">Endoplasmic reticulum</keyword>
<evidence type="ECO:0000256" key="2">
    <source>
        <dbReference type="ARBA" id="ARBA00007324"/>
    </source>
</evidence>
<evidence type="ECO:0000256" key="1">
    <source>
        <dbReference type="ARBA" id="ARBA00004477"/>
    </source>
</evidence>
<comment type="similarity">
    <text evidence="2">Belongs to the SPCS2 family.</text>
</comment>
<dbReference type="Proteomes" id="UP001056012">
    <property type="component" value="Chromosome 3"/>
</dbReference>
<evidence type="ECO:0000313" key="10">
    <source>
        <dbReference type="EMBL" id="USP76935.1"/>
    </source>
</evidence>
<name>A0A9Q8Z771_CURCL</name>
<evidence type="ECO:0000256" key="4">
    <source>
        <dbReference type="ARBA" id="ARBA00022692"/>
    </source>
</evidence>
<keyword evidence="4 9" id="KW-0812">Transmembrane</keyword>
<dbReference type="PANTHER" id="PTHR13085:SF0">
    <property type="entry name" value="SIGNAL PEPTIDASE COMPLEX SUBUNIT 2"/>
    <property type="match status" value="1"/>
</dbReference>
<keyword evidence="11" id="KW-1185">Reference proteome</keyword>
<evidence type="ECO:0000256" key="5">
    <source>
        <dbReference type="ARBA" id="ARBA00022824"/>
    </source>
</evidence>
<evidence type="ECO:0000256" key="8">
    <source>
        <dbReference type="ARBA" id="ARBA00045608"/>
    </source>
</evidence>
<protein>
    <recommendedName>
        <fullName evidence="3">Signal peptidase complex subunit 2</fullName>
    </recommendedName>
</protein>
<dbReference type="GO" id="GO:0005787">
    <property type="term" value="C:signal peptidase complex"/>
    <property type="evidence" value="ECO:0007669"/>
    <property type="project" value="InterPro"/>
</dbReference>
<sequence>MERCPIHPPKKATPSPVSALGKRVWGLYKFTPFDSAIRCAPFAPDSLNTGNMSATQKIAVHSLPDLKSTTDDALPNYLNSLKFKQIHTSTDIRLVLGYTAVTIAGALFYYDWKFGWEASKPFTLPAVVAYFALNTAFTYWLWFVEKGLIRISSWTKKHIPIYECDVVFTPAPYKSNPKQTIHIRAPMTRWFTEDGYFVAKPFQQWLASEIPIVGAADPNNVVEEIGRGSGMNTTLNLDSSNAVDILQQLKASGAKFASGEAQRRR</sequence>
<dbReference type="VEuPathDB" id="FungiDB:yc1106_04209"/>
<feature type="transmembrane region" description="Helical" evidence="9">
    <location>
        <begin position="122"/>
        <end position="143"/>
    </location>
</feature>
<reference evidence="10" key="1">
    <citation type="submission" date="2021-12" db="EMBL/GenBank/DDBJ databases">
        <title>Curvularia clavata genome.</title>
        <authorList>
            <person name="Cao Y."/>
        </authorList>
    </citation>
    <scope>NUCLEOTIDE SEQUENCE</scope>
    <source>
        <strain evidence="10">Yc1106</strain>
    </source>
</reference>
<dbReference type="GO" id="GO:0006465">
    <property type="term" value="P:signal peptide processing"/>
    <property type="evidence" value="ECO:0007669"/>
    <property type="project" value="InterPro"/>
</dbReference>
<dbReference type="EMBL" id="CP089276">
    <property type="protein sequence ID" value="USP76935.1"/>
    <property type="molecule type" value="Genomic_DNA"/>
</dbReference>
<dbReference type="InterPro" id="IPR009582">
    <property type="entry name" value="Spc2/SPCS2"/>
</dbReference>
<dbReference type="AlphaFoldDB" id="A0A9Q8Z771"/>
<dbReference type="Pfam" id="PF06703">
    <property type="entry name" value="SPC25"/>
    <property type="match status" value="1"/>
</dbReference>
<comment type="subcellular location">
    <subcellularLocation>
        <location evidence="1">Endoplasmic reticulum membrane</location>
        <topology evidence="1">Multi-pass membrane protein</topology>
    </subcellularLocation>
</comment>
<dbReference type="GO" id="GO:0045047">
    <property type="term" value="P:protein targeting to ER"/>
    <property type="evidence" value="ECO:0007669"/>
    <property type="project" value="TreeGrafter"/>
</dbReference>
<dbReference type="OrthoDB" id="29558at2759"/>
<organism evidence="10 11">
    <name type="scientific">Curvularia clavata</name>
    <dbReference type="NCBI Taxonomy" id="95742"/>
    <lineage>
        <taxon>Eukaryota</taxon>
        <taxon>Fungi</taxon>
        <taxon>Dikarya</taxon>
        <taxon>Ascomycota</taxon>
        <taxon>Pezizomycotina</taxon>
        <taxon>Dothideomycetes</taxon>
        <taxon>Pleosporomycetidae</taxon>
        <taxon>Pleosporales</taxon>
        <taxon>Pleosporineae</taxon>
        <taxon>Pleosporaceae</taxon>
        <taxon>Curvularia</taxon>
    </lineage>
</organism>
<evidence type="ECO:0000256" key="3">
    <source>
        <dbReference type="ARBA" id="ARBA00017057"/>
    </source>
</evidence>
<keyword evidence="7 9" id="KW-0472">Membrane</keyword>
<evidence type="ECO:0000313" key="11">
    <source>
        <dbReference type="Proteomes" id="UP001056012"/>
    </source>
</evidence>
<dbReference type="PANTHER" id="PTHR13085">
    <property type="entry name" value="MICROSOMAL SIGNAL PEPTIDASE 25 KDA SUBUNIT"/>
    <property type="match status" value="1"/>
</dbReference>
<comment type="function">
    <text evidence="8">Component of the signal peptidase complex (SPC) which catalyzes the cleavage of N-terminal signal sequences from nascent proteins as they are translocated into the lumen of the endoplasmic reticulum. Enhances the enzymatic activity of SPC and facilitates the interactions between different components of the translocation site.</text>
</comment>
<evidence type="ECO:0000256" key="6">
    <source>
        <dbReference type="ARBA" id="ARBA00022989"/>
    </source>
</evidence>
<evidence type="ECO:0000256" key="9">
    <source>
        <dbReference type="SAM" id="Phobius"/>
    </source>
</evidence>
<proteinExistence type="inferred from homology"/>
<keyword evidence="6 9" id="KW-1133">Transmembrane helix</keyword>